<dbReference type="Pfam" id="PF00684">
    <property type="entry name" value="DnaJ_CXXCXGXG"/>
    <property type="match status" value="1"/>
</dbReference>
<dbReference type="Gene3D" id="2.60.260.20">
    <property type="entry name" value="Urease metallochaperone UreE, N-terminal domain"/>
    <property type="match status" value="2"/>
</dbReference>
<evidence type="ECO:0000259" key="14">
    <source>
        <dbReference type="PROSITE" id="PS51188"/>
    </source>
</evidence>
<evidence type="ECO:0000256" key="2">
    <source>
        <dbReference type="ARBA" id="ARBA00022723"/>
    </source>
</evidence>
<feature type="domain" description="ABC transporter" evidence="13">
    <location>
        <begin position="1"/>
        <end position="186"/>
    </location>
</feature>
<dbReference type="CDD" id="cd03230">
    <property type="entry name" value="ABC_DR_subfamily_A"/>
    <property type="match status" value="1"/>
</dbReference>
<dbReference type="SUPFAM" id="SSF52540">
    <property type="entry name" value="P-loop containing nucleoside triphosphate hydrolases"/>
    <property type="match status" value="3"/>
</dbReference>
<dbReference type="SMART" id="SM01086">
    <property type="entry name" value="ClpB_D2-small"/>
    <property type="match status" value="1"/>
</dbReference>
<dbReference type="InterPro" id="IPR019489">
    <property type="entry name" value="Clp_ATPase_C"/>
</dbReference>
<dbReference type="InterPro" id="IPR036410">
    <property type="entry name" value="HSP_DnaJ_Cys-rich_dom_sf"/>
</dbReference>
<evidence type="ECO:0000256" key="7">
    <source>
        <dbReference type="ARBA" id="ARBA00022840"/>
    </source>
</evidence>
<evidence type="ECO:0000256" key="1">
    <source>
        <dbReference type="ARBA" id="ARBA00009054"/>
    </source>
</evidence>
<dbReference type="Gene3D" id="2.60.34.10">
    <property type="entry name" value="Substrate Binding Domain Of DNAk, Chain A, domain 1"/>
    <property type="match status" value="1"/>
</dbReference>
<protein>
    <submittedName>
        <fullName evidence="15">11808_t:CDS:1</fullName>
    </submittedName>
</protein>
<dbReference type="Gene3D" id="1.10.8.60">
    <property type="match status" value="2"/>
</dbReference>
<dbReference type="PROSITE" id="PS00329">
    <property type="entry name" value="HSP70_2"/>
    <property type="match status" value="1"/>
</dbReference>
<dbReference type="InterPro" id="IPR041546">
    <property type="entry name" value="ClpA/ClpB_AAA_lid"/>
</dbReference>
<dbReference type="Pfam" id="PF00005">
    <property type="entry name" value="ABC_tran"/>
    <property type="match status" value="1"/>
</dbReference>
<keyword evidence="5 9" id="KW-0863">Zinc-finger</keyword>
<evidence type="ECO:0000259" key="12">
    <source>
        <dbReference type="PROSITE" id="PS50076"/>
    </source>
</evidence>
<keyword evidence="2 9" id="KW-0479">Metal-binding</keyword>
<evidence type="ECO:0000259" key="13">
    <source>
        <dbReference type="PROSITE" id="PS50893"/>
    </source>
</evidence>
<dbReference type="SUPFAM" id="SSF49493">
    <property type="entry name" value="HSP40/DnaJ peptide-binding domain"/>
    <property type="match status" value="2"/>
</dbReference>
<evidence type="ECO:0000256" key="10">
    <source>
        <dbReference type="SAM" id="Coils"/>
    </source>
</evidence>
<accession>A0ABM8VWU3</accession>
<dbReference type="CDD" id="cd10747">
    <property type="entry name" value="DnaJ_C"/>
    <property type="match status" value="1"/>
</dbReference>
<dbReference type="EMBL" id="CAJVQB010000095">
    <property type="protein sequence ID" value="CAG8466302.1"/>
    <property type="molecule type" value="Genomic_DNA"/>
</dbReference>
<gene>
    <name evidence="15" type="ORF">GMARGA_LOCUS556</name>
</gene>
<dbReference type="Gene3D" id="3.40.50.300">
    <property type="entry name" value="P-loop containing nucleotide triphosphate hydrolases"/>
    <property type="match status" value="3"/>
</dbReference>
<dbReference type="Gene3D" id="3.30.420.40">
    <property type="match status" value="2"/>
</dbReference>
<dbReference type="InterPro" id="IPR001623">
    <property type="entry name" value="DnaJ_domain"/>
</dbReference>
<dbReference type="Pfam" id="PF07724">
    <property type="entry name" value="AAA_2"/>
    <property type="match status" value="1"/>
</dbReference>
<reference evidence="15 16" key="1">
    <citation type="submission" date="2021-06" db="EMBL/GenBank/DDBJ databases">
        <authorList>
            <person name="Kallberg Y."/>
            <person name="Tangrot J."/>
            <person name="Rosling A."/>
        </authorList>
    </citation>
    <scope>NUCLEOTIDE SEQUENCE [LARGE SCALE GENOMIC DNA]</scope>
    <source>
        <strain evidence="15 16">120-4 pot B 10/14</strain>
    </source>
</reference>
<dbReference type="InterPro" id="IPR018181">
    <property type="entry name" value="Heat_shock_70_CS"/>
</dbReference>
<dbReference type="NCBIfam" id="NF001413">
    <property type="entry name" value="PRK00290.1"/>
    <property type="match status" value="1"/>
</dbReference>
<organism evidence="15 16">
    <name type="scientific">Gigaspora margarita</name>
    <dbReference type="NCBI Taxonomy" id="4874"/>
    <lineage>
        <taxon>Eukaryota</taxon>
        <taxon>Fungi</taxon>
        <taxon>Fungi incertae sedis</taxon>
        <taxon>Mucoromycota</taxon>
        <taxon>Glomeromycotina</taxon>
        <taxon>Glomeromycetes</taxon>
        <taxon>Diversisporales</taxon>
        <taxon>Gigasporaceae</taxon>
        <taxon>Gigaspora</taxon>
    </lineage>
</organism>
<dbReference type="InterPro" id="IPR003593">
    <property type="entry name" value="AAA+_ATPase"/>
</dbReference>
<sequence length="2092" mass="236875">MEGTITGFIGPNGAGKTTTLSIMMRLVLATRGDVYINGKSVNKDPTFNERLGFIPAEPHFPDLSVESYILDCAYLRDIPKSEVLGKLSRSPLNSFRHQKCSSLSTVVLLMDEPFNGLDPDFRKRLFDIIVNIAKEGGTIFLSTHILPDLQRMAQNVVMIRRGRIVYKGPMTDDIEKTYEEYFIEKVGFVWFGLPYLVYKGTGKAYEQGRGEKIDKDDPYNWKFNRRLLKEDIELLDKEKAAGASQKELEKIKKRIIEQEAIDKAKMGNFDIILANADNCISFVQLGFLQFTINPLVSYLVGRGLGWEELKKRQLFRMPKISREEDIKVLIFTPDVDRETVIRAKFAATFTYFVELSSNCVARKVILGTEKEKEIIERFTENLNKNAKVNELAVIGREGEIKQLIYVLSRMMKNNPLLIGYPGVGKTALVEGLVQRIKQEQVPDYLKGKVVYQLDMMSLMAGTKFQGELEARLKIILNFMAQPENNAILFIDEIHLIVGAGRSQGALDISNLLKPMLSQGEIQCIGATTQEEYRQYIEKDGALVRRFSNIVVPEPSQEDTLRILRGIRNYFEIYYELKIYDEALLAVVNFSQRYLTTTYLPDKAIDLLDETCGRPGIIEKTRRKLRELEINMAATEKEKTDEFGAFNLQQEIKKQRGKLEELLELDQKENKIIQELNQAKRELAQAERELVIYQQKEIDLAKSAELRYSTIPSCKERDIALTITQKYDLPIGKILADEQQKLLFLPAILQQRVKGQNSALRTVGDAIFRARAGVQDPHRPLASFLFVGPTGVGKTEVALTIAEQLFDQKKNLIRLDMTEFSEPHSISKLIGSPPGYIGFEERPRLEIIQKKMNSVVLFDEVEKSHPEVINVLLQILDNGFLTLANGREVNFRNTVIILTTNLGSELYFEGKEMKETKEELEFELKNHFRPEFLNRLDEIVFFNSLSKKVIREIIVKELELFIKRIVQEKNIKLGYGEEVVEKILSEAYSIEYGARPIKHYIEKKIGTLVGRGIVSQFLHMGESEKKNQNKPEIDKKKVDKEVSEKKHPQEPTQIEDKDTELKKLKEEITNLKNDKLRLAAELKNEQKDFQRQMEQVYKYKAKALKAMRSDPEDKVKNHLLGIEMMRNIFSRLHELVEEVENENLPVGTVIEVSEKGYLLADQVLRPAKGSTPRVLENPQGNRTTPSVVCYDPREKRILVGEDAKKQMELNSEVIASIKSEMGQRVKKTLGGKEYTPEQISAEILRYLVSYAEGKLGKKITRAVITVPAYFDDGQRQATKDAGKIAGLTVERIINEPTAAALAYGLDKTEKEQNILVYDLGGGTFDVSILQISKSSEGDFFGTIATAGIRDLGGDDFDQKIVDYVVQEVKKERKIDLLSEGENENDRKIIKQRLQEEAEKAKKVLSSSAEATISLPYLIPPTGGRLPHVEVKITRAKFEALTKDYMERTMKEVNQAIQAAEKKSGQSLTIDQIILVGGSTRMPMVETLLETKFGKKKINKSVNPDEVVAIGAAIQGAVLAGGFGKDIVLSDVTSLSLGIEVQGAKGEGGINDIIIPRNTTIPTSATRIYSTAEDNQPSVHIRVLQGERPRAVDNKILGTFELSGIEPAPRGIPQIEVGFDIDTNGLVNVSAKDKKTGKETKISIKDSQNLSEEEIQRMKKEAEENKEKDEEFKRNTELLNRAQTYCHTFEKQIEEFRGHKDFNESDEGFKKFEEMYKELKKVTEEKNYPAITKQLKEVEEMMKLANELMQKMPKQEEKKDENEDTLDVQPEKNDDDKKYKPEKEKKSAEEKMKEINQAYEVLSNPEKRENYDRYGSAEGFAQGSPESEFGRGEGFFKDIFESFFGGGADYSGRGTHAGNSTRPQAGSDILVNVNLSFKESVLGVKRKITLELEKACGACRQTGAASRSDIVECSTCQGRGAVNTIQRTVLGAIRTQVTCSRCQGEGKVIKKKCRECGGRKFLTQTETIELNIPRGIQPEKKLRYQGIARGDIYVAIKIKENPYFQRKDNDINVNLPISFLDAILGSTVEVITLEGVEKITLPAGSQHGDHLTLRVKLPKKITLTTEGILRNIQRETSWNPNRDFIEKNKDIIDK</sequence>
<feature type="zinc finger region" description="CR-type" evidence="9">
    <location>
        <begin position="1881"/>
        <end position="1963"/>
    </location>
</feature>
<keyword evidence="16" id="KW-1185">Reference proteome</keyword>
<dbReference type="PANTHER" id="PTHR11638">
    <property type="entry name" value="ATP-DEPENDENT CLP PROTEASE"/>
    <property type="match status" value="1"/>
</dbReference>
<dbReference type="Pfam" id="PF00226">
    <property type="entry name" value="DnaJ"/>
    <property type="match status" value="1"/>
</dbReference>
<evidence type="ECO:0000256" key="9">
    <source>
        <dbReference type="PROSITE-ProRule" id="PRU00546"/>
    </source>
</evidence>
<dbReference type="PROSITE" id="PS50893">
    <property type="entry name" value="ABC_TRANSPORTER_2"/>
    <property type="match status" value="1"/>
</dbReference>
<keyword evidence="7" id="KW-0067">ATP-binding</keyword>
<dbReference type="CDD" id="cd00009">
    <property type="entry name" value="AAA"/>
    <property type="match status" value="1"/>
</dbReference>
<evidence type="ECO:0000313" key="16">
    <source>
        <dbReference type="Proteomes" id="UP000789901"/>
    </source>
</evidence>
<evidence type="ECO:0000256" key="4">
    <source>
        <dbReference type="ARBA" id="ARBA00022741"/>
    </source>
</evidence>
<evidence type="ECO:0000256" key="8">
    <source>
        <dbReference type="ARBA" id="ARBA00023186"/>
    </source>
</evidence>
<dbReference type="PROSITE" id="PS00870">
    <property type="entry name" value="CLPAB_1"/>
    <property type="match status" value="1"/>
</dbReference>
<dbReference type="SUPFAM" id="SSF57938">
    <property type="entry name" value="DnaJ/Hsp40 cysteine-rich domain"/>
    <property type="match status" value="1"/>
</dbReference>
<dbReference type="PROSITE" id="PS51188">
    <property type="entry name" value="ZF_CR"/>
    <property type="match status" value="1"/>
</dbReference>
<dbReference type="SUPFAM" id="SSF58014">
    <property type="entry name" value="Coiled-coil domain of nucleotide exchange factor GrpE"/>
    <property type="match status" value="1"/>
</dbReference>
<dbReference type="Pfam" id="PF10431">
    <property type="entry name" value="ClpB_D2-small"/>
    <property type="match status" value="1"/>
</dbReference>
<dbReference type="InterPro" id="IPR009012">
    <property type="entry name" value="GrpE_head"/>
</dbReference>
<dbReference type="InterPro" id="IPR043129">
    <property type="entry name" value="ATPase_NBD"/>
</dbReference>
<dbReference type="SUPFAM" id="SSF46565">
    <property type="entry name" value="Chaperone J-domain"/>
    <property type="match status" value="1"/>
</dbReference>
<dbReference type="InterPro" id="IPR003959">
    <property type="entry name" value="ATPase_AAA_core"/>
</dbReference>
<dbReference type="SUPFAM" id="SSF100920">
    <property type="entry name" value="Heat shock protein 70kD (HSP70), peptide-binding domain"/>
    <property type="match status" value="1"/>
</dbReference>
<dbReference type="PROSITE" id="PS01036">
    <property type="entry name" value="HSP70_3"/>
    <property type="match status" value="1"/>
</dbReference>
<dbReference type="InterPro" id="IPR002939">
    <property type="entry name" value="DnaJ_C"/>
</dbReference>
<dbReference type="InterPro" id="IPR003439">
    <property type="entry name" value="ABC_transporter-like_ATP-bd"/>
</dbReference>
<dbReference type="Proteomes" id="UP000789901">
    <property type="component" value="Unassembled WGS sequence"/>
</dbReference>
<dbReference type="InterPro" id="IPR036869">
    <property type="entry name" value="J_dom_sf"/>
</dbReference>
<feature type="compositionally biased region" description="Basic and acidic residues" evidence="11">
    <location>
        <begin position="1767"/>
        <end position="1789"/>
    </location>
</feature>
<keyword evidence="4" id="KW-0547">Nucleotide-binding</keyword>
<dbReference type="Gene3D" id="2.30.22.10">
    <property type="entry name" value="Head domain of nucleotide exchange factor GrpE"/>
    <property type="match status" value="1"/>
</dbReference>
<dbReference type="InterPro" id="IPR013805">
    <property type="entry name" value="GrpE_CC"/>
</dbReference>
<dbReference type="CDD" id="cd10719">
    <property type="entry name" value="DnaJ_zf"/>
    <property type="match status" value="1"/>
</dbReference>
<keyword evidence="6 9" id="KW-0862">Zinc</keyword>
<dbReference type="InterPro" id="IPR008971">
    <property type="entry name" value="HSP40/DnaJ_pept-bd"/>
</dbReference>
<dbReference type="InterPro" id="IPR001305">
    <property type="entry name" value="HSP_DnaJ_Cys-rich_dom"/>
</dbReference>
<dbReference type="Pfam" id="PF00012">
    <property type="entry name" value="HSP70"/>
    <property type="match status" value="1"/>
</dbReference>
<comment type="caution">
    <text evidence="15">The sequence shown here is derived from an EMBL/GenBank/DDBJ whole genome shotgun (WGS) entry which is preliminary data.</text>
</comment>
<dbReference type="SMART" id="SM00382">
    <property type="entry name" value="AAA"/>
    <property type="match status" value="3"/>
</dbReference>
<comment type="similarity">
    <text evidence="1">Belongs to the GrpE family.</text>
</comment>
<dbReference type="InterPro" id="IPR013126">
    <property type="entry name" value="Hsp_70_fam"/>
</dbReference>
<feature type="region of interest" description="Disordered" evidence="11">
    <location>
        <begin position="1750"/>
        <end position="1789"/>
    </location>
</feature>
<evidence type="ECO:0000256" key="5">
    <source>
        <dbReference type="ARBA" id="ARBA00022771"/>
    </source>
</evidence>
<evidence type="ECO:0000256" key="6">
    <source>
        <dbReference type="ARBA" id="ARBA00022833"/>
    </source>
</evidence>
<dbReference type="InterPro" id="IPR050130">
    <property type="entry name" value="ClpA_ClpB"/>
</dbReference>
<dbReference type="Pfam" id="PF17871">
    <property type="entry name" value="AAA_lid_9"/>
    <property type="match status" value="1"/>
</dbReference>
<dbReference type="PANTHER" id="PTHR11638:SF18">
    <property type="entry name" value="HEAT SHOCK PROTEIN 104"/>
    <property type="match status" value="1"/>
</dbReference>
<evidence type="ECO:0000313" key="15">
    <source>
        <dbReference type="EMBL" id="CAG8466302.1"/>
    </source>
</evidence>
<dbReference type="PRINTS" id="PR00625">
    <property type="entry name" value="JDOMAIN"/>
</dbReference>
<dbReference type="SUPFAM" id="SSF51064">
    <property type="entry name" value="Head domain of nucleotide exchange factor GrpE"/>
    <property type="match status" value="1"/>
</dbReference>
<dbReference type="InterPro" id="IPR027417">
    <property type="entry name" value="P-loop_NTPase"/>
</dbReference>
<name>A0ABM8VWU3_GIGMA</name>
<dbReference type="SUPFAM" id="SSF53067">
    <property type="entry name" value="Actin-like ATPase domain"/>
    <property type="match status" value="2"/>
</dbReference>
<dbReference type="InterPro" id="IPR018368">
    <property type="entry name" value="ClpA/B_CS1"/>
</dbReference>
<dbReference type="Gene3D" id="3.90.640.10">
    <property type="entry name" value="Actin, Chain A, domain 4"/>
    <property type="match status" value="1"/>
</dbReference>
<dbReference type="PRINTS" id="PR00301">
    <property type="entry name" value="HEATSHOCK70"/>
</dbReference>
<dbReference type="CDD" id="cd19499">
    <property type="entry name" value="RecA-like_ClpB_Hsp104-like"/>
    <property type="match status" value="1"/>
</dbReference>
<evidence type="ECO:0000256" key="3">
    <source>
        <dbReference type="ARBA" id="ARBA00022737"/>
    </source>
</evidence>
<feature type="domain" description="J" evidence="12">
    <location>
        <begin position="1735"/>
        <end position="1813"/>
    </location>
</feature>
<dbReference type="Pfam" id="PF00004">
    <property type="entry name" value="AAA"/>
    <property type="match status" value="1"/>
</dbReference>
<keyword evidence="8" id="KW-0143">Chaperone</keyword>
<keyword evidence="3" id="KW-0677">Repeat</keyword>
<feature type="coiled-coil region" evidence="10">
    <location>
        <begin position="617"/>
        <end position="695"/>
    </location>
</feature>
<dbReference type="Gene3D" id="4.10.860.10">
    <property type="entry name" value="UVR domain"/>
    <property type="match status" value="1"/>
</dbReference>
<dbReference type="Gene3D" id="1.10.287.110">
    <property type="entry name" value="DnaJ domain"/>
    <property type="match status" value="1"/>
</dbReference>
<dbReference type="InterPro" id="IPR029047">
    <property type="entry name" value="HSP70_peptide-bd_sf"/>
</dbReference>
<feature type="region of interest" description="Disordered" evidence="11">
    <location>
        <begin position="1020"/>
        <end position="1056"/>
    </location>
</feature>
<dbReference type="Gene3D" id="2.10.230.10">
    <property type="entry name" value="Heat shock protein DnaJ, cysteine-rich domain"/>
    <property type="match status" value="1"/>
</dbReference>
<feature type="coiled-coil region" evidence="10">
    <location>
        <begin position="1643"/>
        <end position="1673"/>
    </location>
</feature>
<dbReference type="Pfam" id="PF01556">
    <property type="entry name" value="DnaJ_C"/>
    <property type="match status" value="1"/>
</dbReference>
<feature type="domain" description="CR-type" evidence="14">
    <location>
        <begin position="1881"/>
        <end position="1963"/>
    </location>
</feature>
<evidence type="ECO:0000256" key="11">
    <source>
        <dbReference type="SAM" id="MobiDB-lite"/>
    </source>
</evidence>
<proteinExistence type="inferred from homology"/>
<keyword evidence="10" id="KW-0175">Coiled coil</keyword>
<dbReference type="PROSITE" id="PS50076">
    <property type="entry name" value="DNAJ_2"/>
    <property type="match status" value="1"/>
</dbReference>